<dbReference type="KEGG" id="mend:L6E24_14605"/>
<comment type="similarity">
    <text evidence="1">Belongs to the glycosyl hydrolase 18 family. Chitinase class II subfamily.</text>
</comment>
<dbReference type="Gene3D" id="3.20.20.80">
    <property type="entry name" value="Glycosidases"/>
    <property type="match status" value="1"/>
</dbReference>
<feature type="region of interest" description="Disordered" evidence="5">
    <location>
        <begin position="406"/>
        <end position="438"/>
    </location>
</feature>
<dbReference type="GO" id="GO:0008061">
    <property type="term" value="F:chitin binding"/>
    <property type="evidence" value="ECO:0007669"/>
    <property type="project" value="InterPro"/>
</dbReference>
<keyword evidence="3" id="KW-0146">Chitin degradation</keyword>
<dbReference type="InterPro" id="IPR017853">
    <property type="entry name" value="GH"/>
</dbReference>
<dbReference type="RefSeq" id="WP_257742688.1">
    <property type="nucleotide sequence ID" value="NZ_CP096115.1"/>
</dbReference>
<dbReference type="PANTHER" id="PTHR11177">
    <property type="entry name" value="CHITINASE"/>
    <property type="match status" value="1"/>
</dbReference>
<dbReference type="Proteomes" id="UP001060368">
    <property type="component" value="Chromosome"/>
</dbReference>
<keyword evidence="4" id="KW-0326">Glycosidase</keyword>
<evidence type="ECO:0000313" key="8">
    <source>
        <dbReference type="Proteomes" id="UP001060368"/>
    </source>
</evidence>
<dbReference type="AlphaFoldDB" id="A0A9E7PRY5"/>
<dbReference type="Pfam" id="PF08329">
    <property type="entry name" value="ChitinaseA_N"/>
    <property type="match status" value="1"/>
</dbReference>
<dbReference type="EMBL" id="CP096115">
    <property type="protein sequence ID" value="UUX92542.1"/>
    <property type="molecule type" value="Genomic_DNA"/>
</dbReference>
<dbReference type="Gene3D" id="2.60.40.10">
    <property type="entry name" value="Immunoglobulins"/>
    <property type="match status" value="3"/>
</dbReference>
<evidence type="ECO:0000259" key="6">
    <source>
        <dbReference type="PROSITE" id="PS51910"/>
    </source>
</evidence>
<reference evidence="7" key="1">
    <citation type="submission" date="2022-04" db="EMBL/GenBank/DDBJ databases">
        <title>Complete genome of Methanoplanus endosymbiosus DSM 3599.</title>
        <authorList>
            <person name="Chen S.-C."/>
            <person name="You Y.-T."/>
            <person name="Zhou Y.-Z."/>
            <person name="Lai M.-C."/>
        </authorList>
    </citation>
    <scope>NUCLEOTIDE SEQUENCE</scope>
    <source>
        <strain evidence="7">DSM 3599</strain>
    </source>
</reference>
<sequence>MTDSGAKLRTMTINTGKRETDKNLLNKTERENIRIKHKSPSAADTIITAATRVILTAILISALICTASAEPAGAPGTPSLSHDNWDNNGDYTITMNMWWGNNGNSIKLYENGVLIEEAGLEENTPNSQTFSRAFTGKSSGTYEYYAVLSNSLGETGSETMSIDVTGEGASSGIPGTPVLSHDNWDNDGDYTITMNMWWGENGNNLKIYENGNLIASRTLTENSPQAQQYSESFSGKKSGTYEYYAELTNDYGTTESAKITVTVSNPSGSPEPTSTPTSTPTPTVTPTQTQTPTPSLTATSTPTPAITSTQTPTPTPAPSNLPGKPVLSHDNRDSDGNYIITMNMWWGENGEKAELYEDGILTGNTTLTPDTPNAQVCTFNIAGKQPGTYTYHAKLINSAGATESSPITVTVSGTTPTEQPTQTTTPTQIPTATPAPNPDTPEYTKRIVMYFPEWGVYAGHSYYYPAYIPWDKITHMNYAFAIIKDGKVSVYDDWAATGMTFGTEAWDSPYKGCLGQMMKFKEAYPAVKMMVSVGGWSNSDQFHEAAATDESRRKFADSAVEFIRKYNFDGVDIDWEYPCVKRPPTGQYDHGAPYADDTERETYTLFLKELRETLDKAGEEDGKYYELSAAVGAGKDKIELTEPEIYQQYLDFINLMTYDYHGAWDSTTGHLAPLYNNPDSPYSGMVTEYYSVDGTVNLFLDRGVPSEKLVVGIPYYSRGWKNVVNDGPIEDLPGLFASAGGAPSDIGIEPGLLLYWQIEEYENNPAYKKYRDPVSKVPYLYSEEKGVMLTYDDETSVTEKVSYINGNNLGGVIIWDATGEEPGNTPLTDIISASFEKETKALSSGDYSPGILEIIAEYLRNALGLK</sequence>
<dbReference type="SMART" id="SM00636">
    <property type="entry name" value="Glyco_18"/>
    <property type="match status" value="1"/>
</dbReference>
<dbReference type="PROSITE" id="PS01095">
    <property type="entry name" value="GH18_1"/>
    <property type="match status" value="1"/>
</dbReference>
<dbReference type="SUPFAM" id="SSF51445">
    <property type="entry name" value="(Trans)glycosidases"/>
    <property type="match status" value="1"/>
</dbReference>
<evidence type="ECO:0000256" key="4">
    <source>
        <dbReference type="ARBA" id="ARBA00023295"/>
    </source>
</evidence>
<organism evidence="7 8">
    <name type="scientific">Methanoplanus endosymbiosus</name>
    <dbReference type="NCBI Taxonomy" id="33865"/>
    <lineage>
        <taxon>Archaea</taxon>
        <taxon>Methanobacteriati</taxon>
        <taxon>Methanobacteriota</taxon>
        <taxon>Stenosarchaea group</taxon>
        <taxon>Methanomicrobia</taxon>
        <taxon>Methanomicrobiales</taxon>
        <taxon>Methanomicrobiaceae</taxon>
        <taxon>Methanoplanus</taxon>
    </lineage>
</organism>
<keyword evidence="8" id="KW-1185">Reference proteome</keyword>
<accession>A0A9E7PRY5</accession>
<dbReference type="InterPro" id="IPR050314">
    <property type="entry name" value="Glycosyl_Hydrlase_18"/>
</dbReference>
<proteinExistence type="inferred from homology"/>
<evidence type="ECO:0000256" key="2">
    <source>
        <dbReference type="ARBA" id="ARBA00022801"/>
    </source>
</evidence>
<name>A0A9E7PRY5_9EURY</name>
<gene>
    <name evidence="7" type="ORF">L6E24_14605</name>
</gene>
<feature type="region of interest" description="Disordered" evidence="5">
    <location>
        <begin position="261"/>
        <end position="332"/>
    </location>
</feature>
<dbReference type="InterPro" id="IPR013540">
    <property type="entry name" value="ChitinaseA_N"/>
</dbReference>
<feature type="domain" description="GH18" evidence="6">
    <location>
        <begin position="445"/>
        <end position="838"/>
    </location>
</feature>
<dbReference type="Gene3D" id="3.10.50.10">
    <property type="match status" value="1"/>
</dbReference>
<dbReference type="InterPro" id="IPR013783">
    <property type="entry name" value="Ig-like_fold"/>
</dbReference>
<evidence type="ECO:0000256" key="5">
    <source>
        <dbReference type="SAM" id="MobiDB-lite"/>
    </source>
</evidence>
<feature type="compositionally biased region" description="Low complexity" evidence="5">
    <location>
        <begin position="266"/>
        <end position="312"/>
    </location>
</feature>
<protein>
    <submittedName>
        <fullName evidence="7">Glycosyl hydrolase family 18 protein</fullName>
    </submittedName>
</protein>
<dbReference type="SUPFAM" id="SSF81296">
    <property type="entry name" value="E set domains"/>
    <property type="match status" value="3"/>
</dbReference>
<dbReference type="GO" id="GO:0006032">
    <property type="term" value="P:chitin catabolic process"/>
    <property type="evidence" value="ECO:0007669"/>
    <property type="project" value="UniProtKB-KW"/>
</dbReference>
<dbReference type="PANTHER" id="PTHR11177:SF317">
    <property type="entry name" value="CHITINASE 12-RELATED"/>
    <property type="match status" value="1"/>
</dbReference>
<feature type="compositionally biased region" description="Low complexity" evidence="5">
    <location>
        <begin position="414"/>
        <end position="432"/>
    </location>
</feature>
<dbReference type="SUPFAM" id="SSF54556">
    <property type="entry name" value="Chitinase insertion domain"/>
    <property type="match status" value="1"/>
</dbReference>
<dbReference type="InterPro" id="IPR011583">
    <property type="entry name" value="Chitinase_II/V-like_cat"/>
</dbReference>
<evidence type="ECO:0000256" key="3">
    <source>
        <dbReference type="ARBA" id="ARBA00023024"/>
    </source>
</evidence>
<dbReference type="CDD" id="cd06548">
    <property type="entry name" value="GH18_chitinase"/>
    <property type="match status" value="1"/>
</dbReference>
<dbReference type="GO" id="GO:0004568">
    <property type="term" value="F:chitinase activity"/>
    <property type="evidence" value="ECO:0007669"/>
    <property type="project" value="InterPro"/>
</dbReference>
<evidence type="ECO:0000256" key="1">
    <source>
        <dbReference type="ARBA" id="ARBA00009121"/>
    </source>
</evidence>
<evidence type="ECO:0000313" key="7">
    <source>
        <dbReference type="EMBL" id="UUX92542.1"/>
    </source>
</evidence>
<dbReference type="InterPro" id="IPR001223">
    <property type="entry name" value="Glyco_hydro18_cat"/>
</dbReference>
<keyword evidence="3" id="KW-0119">Carbohydrate metabolism</keyword>
<dbReference type="GO" id="GO:0005975">
    <property type="term" value="P:carbohydrate metabolic process"/>
    <property type="evidence" value="ECO:0007669"/>
    <property type="project" value="InterPro"/>
</dbReference>
<dbReference type="InterPro" id="IPR029070">
    <property type="entry name" value="Chitinase_insertion_sf"/>
</dbReference>
<keyword evidence="3" id="KW-0624">Polysaccharide degradation</keyword>
<dbReference type="GeneID" id="74308960"/>
<keyword evidence="2 7" id="KW-0378">Hydrolase</keyword>
<dbReference type="Pfam" id="PF00704">
    <property type="entry name" value="Glyco_hydro_18"/>
    <property type="match status" value="1"/>
</dbReference>
<dbReference type="InterPro" id="IPR001579">
    <property type="entry name" value="Glyco_hydro_18_chit_AS"/>
</dbReference>
<dbReference type="InterPro" id="IPR014756">
    <property type="entry name" value="Ig_E-set"/>
</dbReference>
<dbReference type="PROSITE" id="PS51910">
    <property type="entry name" value="GH18_2"/>
    <property type="match status" value="1"/>
</dbReference>